<name>A0A4Y2KJX6_ARAVE</name>
<feature type="non-terminal residue" evidence="1">
    <location>
        <position position="1"/>
    </location>
</feature>
<proteinExistence type="predicted"/>
<dbReference type="Proteomes" id="UP000499080">
    <property type="component" value="Unassembled WGS sequence"/>
</dbReference>
<comment type="caution">
    <text evidence="1">The sequence shown here is derived from an EMBL/GenBank/DDBJ whole genome shotgun (WGS) entry which is preliminary data.</text>
</comment>
<evidence type="ECO:0000313" key="1">
    <source>
        <dbReference type="EMBL" id="GBN02658.1"/>
    </source>
</evidence>
<sequence>FINMSLHFRIVSVRRMSCDDRMSDIYGGCQIYQKTIGQEKIELLNEENCCSVVGSTTDGQTIRKPAEKGQ</sequence>
<protein>
    <submittedName>
        <fullName evidence="1">Uncharacterized protein</fullName>
    </submittedName>
</protein>
<reference evidence="1 2" key="1">
    <citation type="journal article" date="2019" name="Sci. Rep.">
        <title>Orb-weaving spider Araneus ventricosus genome elucidates the spidroin gene catalogue.</title>
        <authorList>
            <person name="Kono N."/>
            <person name="Nakamura H."/>
            <person name="Ohtoshi R."/>
            <person name="Moran D.A.P."/>
            <person name="Shinohara A."/>
            <person name="Yoshida Y."/>
            <person name="Fujiwara M."/>
            <person name="Mori M."/>
            <person name="Tomita M."/>
            <person name="Arakawa K."/>
        </authorList>
    </citation>
    <scope>NUCLEOTIDE SEQUENCE [LARGE SCALE GENOMIC DNA]</scope>
</reference>
<dbReference type="AlphaFoldDB" id="A0A4Y2KJX6"/>
<accession>A0A4Y2KJX6</accession>
<gene>
    <name evidence="1" type="ORF">AVEN_193317_1</name>
</gene>
<organism evidence="1 2">
    <name type="scientific">Araneus ventricosus</name>
    <name type="common">Orbweaver spider</name>
    <name type="synonym">Epeira ventricosa</name>
    <dbReference type="NCBI Taxonomy" id="182803"/>
    <lineage>
        <taxon>Eukaryota</taxon>
        <taxon>Metazoa</taxon>
        <taxon>Ecdysozoa</taxon>
        <taxon>Arthropoda</taxon>
        <taxon>Chelicerata</taxon>
        <taxon>Arachnida</taxon>
        <taxon>Araneae</taxon>
        <taxon>Araneomorphae</taxon>
        <taxon>Entelegynae</taxon>
        <taxon>Araneoidea</taxon>
        <taxon>Araneidae</taxon>
        <taxon>Araneus</taxon>
    </lineage>
</organism>
<dbReference type="EMBL" id="BGPR01114994">
    <property type="protein sequence ID" value="GBN02658.1"/>
    <property type="molecule type" value="Genomic_DNA"/>
</dbReference>
<evidence type="ECO:0000313" key="2">
    <source>
        <dbReference type="Proteomes" id="UP000499080"/>
    </source>
</evidence>
<keyword evidence="2" id="KW-1185">Reference proteome</keyword>